<proteinExistence type="inferred from homology"/>
<comment type="pathway">
    <text evidence="2">Polyol metabolism; glycerol degradation via glycerol kinase pathway; glycerone phosphate from sn-glycerol 3-phosphate (aerobic route): step 1/1.</text>
</comment>
<evidence type="ECO:0000313" key="13">
    <source>
        <dbReference type="Proteomes" id="UP000247978"/>
    </source>
</evidence>
<dbReference type="Pfam" id="PF01266">
    <property type="entry name" value="DAO"/>
    <property type="match status" value="1"/>
</dbReference>
<evidence type="ECO:0000256" key="4">
    <source>
        <dbReference type="ARBA" id="ARBA00013029"/>
    </source>
</evidence>
<dbReference type="GO" id="GO:0006072">
    <property type="term" value="P:glycerol-3-phosphate metabolic process"/>
    <property type="evidence" value="ECO:0007669"/>
    <property type="project" value="InterPro"/>
</dbReference>
<dbReference type="PRINTS" id="PR01001">
    <property type="entry name" value="FADG3PDH"/>
</dbReference>
<reference evidence="12 13" key="1">
    <citation type="submission" date="2018-05" db="EMBL/GenBank/DDBJ databases">
        <title>Genomic Encyclopedia of Type Strains, Phase IV (KMG-IV): sequencing the most valuable type-strain genomes for metagenomic binning, comparative biology and taxonomic classification.</title>
        <authorList>
            <person name="Goeker M."/>
        </authorList>
    </citation>
    <scope>NUCLEOTIDE SEQUENCE [LARGE SCALE GENOMIC DNA]</scope>
    <source>
        <strain evidence="12 13">DSM 28556</strain>
    </source>
</reference>
<evidence type="ECO:0000256" key="1">
    <source>
        <dbReference type="ARBA" id="ARBA00001974"/>
    </source>
</evidence>
<comment type="similarity">
    <text evidence="3">Belongs to the FAD-dependent glycerol-3-phosphate dehydrogenase family.</text>
</comment>
<dbReference type="InterPro" id="IPR006076">
    <property type="entry name" value="FAD-dep_OxRdtase"/>
</dbReference>
<comment type="cofactor">
    <cofactor evidence="1">
        <name>FAD</name>
        <dbReference type="ChEBI" id="CHEBI:57692"/>
    </cofactor>
</comment>
<evidence type="ECO:0000256" key="8">
    <source>
        <dbReference type="ARBA" id="ARBA00023002"/>
    </source>
</evidence>
<dbReference type="EC" id="1.1.5.3" evidence="4"/>
<dbReference type="PANTHER" id="PTHR13847">
    <property type="entry name" value="SARCOSINE DEHYDROGENASE-RELATED"/>
    <property type="match status" value="1"/>
</dbReference>
<dbReference type="SUPFAM" id="SSF54373">
    <property type="entry name" value="FAD-linked reductases, C-terminal domain"/>
    <property type="match status" value="1"/>
</dbReference>
<protein>
    <recommendedName>
        <fullName evidence="5">Aerobic glycerol-3-phosphate dehydrogenase</fullName>
        <ecNumber evidence="4">1.1.5.3</ecNumber>
    </recommendedName>
</protein>
<keyword evidence="7" id="KW-0274">FAD</keyword>
<keyword evidence="10" id="KW-0812">Transmembrane</keyword>
<evidence type="ECO:0000256" key="10">
    <source>
        <dbReference type="SAM" id="Phobius"/>
    </source>
</evidence>
<dbReference type="SUPFAM" id="SSF51905">
    <property type="entry name" value="FAD/NAD(P)-binding domain"/>
    <property type="match status" value="1"/>
</dbReference>
<evidence type="ECO:0000256" key="9">
    <source>
        <dbReference type="ARBA" id="ARBA00049055"/>
    </source>
</evidence>
<evidence type="ECO:0000256" key="3">
    <source>
        <dbReference type="ARBA" id="ARBA00007330"/>
    </source>
</evidence>
<dbReference type="Proteomes" id="UP000247978">
    <property type="component" value="Unassembled WGS sequence"/>
</dbReference>
<dbReference type="EMBL" id="QJJQ01000002">
    <property type="protein sequence ID" value="PXW89484.1"/>
    <property type="molecule type" value="Genomic_DNA"/>
</dbReference>
<feature type="domain" description="FAD dependent oxidoreductase" evidence="11">
    <location>
        <begin position="8"/>
        <end position="368"/>
    </location>
</feature>
<dbReference type="GO" id="GO:0019563">
    <property type="term" value="P:glycerol catabolic process"/>
    <property type="evidence" value="ECO:0007669"/>
    <property type="project" value="UniProtKB-UniPathway"/>
</dbReference>
<dbReference type="InterPro" id="IPR000447">
    <property type="entry name" value="G3P_DH_FAD-dep"/>
</dbReference>
<evidence type="ECO:0000256" key="6">
    <source>
        <dbReference type="ARBA" id="ARBA00022630"/>
    </source>
</evidence>
<gene>
    <name evidence="12" type="ORF">DFR56_102261</name>
</gene>
<keyword evidence="10" id="KW-0472">Membrane</keyword>
<dbReference type="AlphaFoldDB" id="A0A2V3W8J1"/>
<comment type="caution">
    <text evidence="12">The sequence shown here is derived from an EMBL/GenBank/DDBJ whole genome shotgun (WGS) entry which is preliminary data.</text>
</comment>
<name>A0A2V3W8J1_9BACI</name>
<keyword evidence="6" id="KW-0285">Flavoprotein</keyword>
<dbReference type="PROSITE" id="PS51257">
    <property type="entry name" value="PROKAR_LIPOPROTEIN"/>
    <property type="match status" value="1"/>
</dbReference>
<dbReference type="RefSeq" id="WP_110394203.1">
    <property type="nucleotide sequence ID" value="NZ_JADIJL010000001.1"/>
</dbReference>
<accession>A0A2V3W8J1</accession>
<dbReference type="PANTHER" id="PTHR13847:SF287">
    <property type="entry name" value="FAD-DEPENDENT OXIDOREDUCTASE DOMAIN-CONTAINING PROTEIN 1"/>
    <property type="match status" value="1"/>
</dbReference>
<dbReference type="InterPro" id="IPR036188">
    <property type="entry name" value="FAD/NAD-bd_sf"/>
</dbReference>
<keyword evidence="8" id="KW-0560">Oxidoreductase</keyword>
<evidence type="ECO:0000256" key="5">
    <source>
        <dbReference type="ARBA" id="ARBA00017956"/>
    </source>
</evidence>
<comment type="catalytic activity">
    <reaction evidence="9">
        <text>a quinone + sn-glycerol 3-phosphate = dihydroxyacetone phosphate + a quinol</text>
        <dbReference type="Rhea" id="RHEA:18977"/>
        <dbReference type="ChEBI" id="CHEBI:24646"/>
        <dbReference type="ChEBI" id="CHEBI:57597"/>
        <dbReference type="ChEBI" id="CHEBI:57642"/>
        <dbReference type="ChEBI" id="CHEBI:132124"/>
        <dbReference type="EC" id="1.1.5.3"/>
    </reaction>
</comment>
<dbReference type="OrthoDB" id="9794226at2"/>
<dbReference type="UniPathway" id="UPA00618">
    <property type="reaction ID" value="UER00674"/>
</dbReference>
<evidence type="ECO:0000256" key="7">
    <source>
        <dbReference type="ARBA" id="ARBA00022827"/>
    </source>
</evidence>
<sequence length="394" mass="43686">MSNKNYEVAIIGGGIVGCAVAYYLAESGLKCLLIEKNDIASGTSSRCDGNVTIVDKDPGFDSQMSLVSQELLNDLHKTLNLPFEFREHGSILVCDNDDEMQAAVDWVKTQSDNGLKFNVLDQNDIRKESPFFAHDIPGGLECETDSLINPYLFCYSLIEKAGKDFGLDVKAQAGVTNITRGESDFTIETSDGTFQANKVVNAAGVWAPFIGEMLDIDIPIIPRKGHIIVGSRQQPVMMRNVMEFGYLMNKFGRERIADKRTAEHGVALVLEPTECQNFLLGSSRQFVGYDSSIDIQVVQTLARRALRFFPKMDDFKIIRTYTGFRPFTEDHLPIVSAVEEVPGFYIAAGHEGDGISLATVTGKLIEELINEKSETIIPTEPLRYDRFAKSKILS</sequence>
<keyword evidence="13" id="KW-1185">Reference proteome</keyword>
<dbReference type="GO" id="GO:0005737">
    <property type="term" value="C:cytoplasm"/>
    <property type="evidence" value="ECO:0007669"/>
    <property type="project" value="TreeGrafter"/>
</dbReference>
<dbReference type="Gene3D" id="3.30.9.10">
    <property type="entry name" value="D-Amino Acid Oxidase, subunit A, domain 2"/>
    <property type="match status" value="1"/>
</dbReference>
<evidence type="ECO:0000259" key="11">
    <source>
        <dbReference type="Pfam" id="PF01266"/>
    </source>
</evidence>
<organism evidence="12 13">
    <name type="scientific">Pseudogracilibacillus auburnensis</name>
    <dbReference type="NCBI Taxonomy" id="1494959"/>
    <lineage>
        <taxon>Bacteria</taxon>
        <taxon>Bacillati</taxon>
        <taxon>Bacillota</taxon>
        <taxon>Bacilli</taxon>
        <taxon>Bacillales</taxon>
        <taxon>Bacillaceae</taxon>
        <taxon>Pseudogracilibacillus</taxon>
    </lineage>
</organism>
<dbReference type="Gene3D" id="3.50.50.60">
    <property type="entry name" value="FAD/NAD(P)-binding domain"/>
    <property type="match status" value="1"/>
</dbReference>
<keyword evidence="10" id="KW-1133">Transmembrane helix</keyword>
<evidence type="ECO:0000313" key="12">
    <source>
        <dbReference type="EMBL" id="PXW89484.1"/>
    </source>
</evidence>
<dbReference type="GO" id="GO:0004368">
    <property type="term" value="F:glycerol-3-phosphate dehydrogenase (quinone) activity"/>
    <property type="evidence" value="ECO:0007669"/>
    <property type="project" value="UniProtKB-EC"/>
</dbReference>
<feature type="transmembrane region" description="Helical" evidence="10">
    <location>
        <begin position="6"/>
        <end position="25"/>
    </location>
</feature>
<evidence type="ECO:0000256" key="2">
    <source>
        <dbReference type="ARBA" id="ARBA00004977"/>
    </source>
</evidence>